<dbReference type="HOGENOM" id="CLU_2231880_0_0_9"/>
<name>D3AEX9_9FIRM</name>
<gene>
    <name evidence="1" type="ORF">CLOSTHATH_02163</name>
</gene>
<evidence type="ECO:0000313" key="1">
    <source>
        <dbReference type="EMBL" id="EFC99637.1"/>
    </source>
</evidence>
<dbReference type="Proteomes" id="UP000004968">
    <property type="component" value="Unassembled WGS sequence"/>
</dbReference>
<comment type="caution">
    <text evidence="1">The sequence shown here is derived from an EMBL/GenBank/DDBJ whole genome shotgun (WGS) entry which is preliminary data.</text>
</comment>
<sequence>MSIEQLDLLLCDTYQMDAWFPFGWKWKKELEKSSYSVWAIDELKRYIVGRLYPKKSGSVEDFITFVGDFRRIMNQFSKINPDNNFMFSVAADISTDVLDLLHAMK</sequence>
<dbReference type="RefSeq" id="WP_006772684.1">
    <property type="nucleotide sequence ID" value="NZ_GG667635.1"/>
</dbReference>
<dbReference type="AlphaFoldDB" id="D3AEX9"/>
<reference evidence="1 2" key="1">
    <citation type="submission" date="2010-01" db="EMBL/GenBank/DDBJ databases">
        <authorList>
            <person name="Weinstock G."/>
            <person name="Sodergren E."/>
            <person name="Clifton S."/>
            <person name="Fulton L."/>
            <person name="Fulton B."/>
            <person name="Courtney L."/>
            <person name="Fronick C."/>
            <person name="Harrison M."/>
            <person name="Strong C."/>
            <person name="Farmer C."/>
            <person name="Delahaunty K."/>
            <person name="Markovic C."/>
            <person name="Hall O."/>
            <person name="Minx P."/>
            <person name="Tomlinson C."/>
            <person name="Mitreva M."/>
            <person name="Nelson J."/>
            <person name="Hou S."/>
            <person name="Wollam A."/>
            <person name="Pepin K.H."/>
            <person name="Johnson M."/>
            <person name="Bhonagiri V."/>
            <person name="Nash W.E."/>
            <person name="Warren W."/>
            <person name="Chinwalla A."/>
            <person name="Mardis E.R."/>
            <person name="Wilson R.K."/>
        </authorList>
    </citation>
    <scope>NUCLEOTIDE SEQUENCE [LARGE SCALE GENOMIC DNA]</scope>
    <source>
        <strain evidence="1 2">DSM 13479</strain>
    </source>
</reference>
<organism evidence="1 2">
    <name type="scientific">Hungatella hathewayi DSM 13479</name>
    <dbReference type="NCBI Taxonomy" id="566550"/>
    <lineage>
        <taxon>Bacteria</taxon>
        <taxon>Bacillati</taxon>
        <taxon>Bacillota</taxon>
        <taxon>Clostridia</taxon>
        <taxon>Lachnospirales</taxon>
        <taxon>Lachnospiraceae</taxon>
        <taxon>Hungatella</taxon>
    </lineage>
</organism>
<protein>
    <submittedName>
        <fullName evidence="1">Uncharacterized protein</fullName>
    </submittedName>
</protein>
<dbReference type="GeneID" id="93146940"/>
<proteinExistence type="predicted"/>
<evidence type="ECO:0000313" key="2">
    <source>
        <dbReference type="Proteomes" id="UP000004968"/>
    </source>
</evidence>
<accession>D3AEX9</accession>
<dbReference type="EMBL" id="ACIO01000160">
    <property type="protein sequence ID" value="EFC99637.1"/>
    <property type="molecule type" value="Genomic_DNA"/>
</dbReference>